<sequence>MTPNESQRVYGPRRLPYLPVFGGQPGEWPIFNCAFVETNQAYNCTDLENKQRLLKALKDEACETVKSLLIHPGNVSAVMEQLRFRFGRPEQLIRSQLNSVREVPPISEQHLARIVPFATRVSNLTACLQSAKAEQHLRNPTLMEELVAKLPTSKRVDWARHAASIKPFGWLQEYANVGFGRRGKGAEASSSACKRRTKTDAINRMIGNCPICGGQHAATSCKEFIGASPPDPAMYMPSARSTDAADCITVCYMARTRSEDGRRSKVGSGATTEETSSLQFPDAARTGGLRHEVVTGTTRGARGVGCPQKQPGEKGPEASGGALTLYGAGRQVDTYAVLDEGSSVTMIDDELQRDLGVRGNHRQLNILWFGGTASREPSNVVRLEISGAGKPTRHALRNVYSVSSLSLPMQTLGRRDVQGVHKDARLQMKTYINVVPKLLIGLDHGHLGLPLRTRRFAREGPYAAATELGWVVFGPVSGQSTTPSPRSCLLAVSMDDTLKQMVEDYFEMESFGVKLAPQVAASDGARAQRILEDTTVKRWQRRSSPGCVRDERDDERYVKAVNALKFRGFGYEGSQGYYVDDYVDSVSTRVKEIHAEAGFELCQFSSSSPIVEAALGPPGQVMSVGWDEAE</sequence>
<proteinExistence type="predicted"/>
<name>A0ABM4TYU3_DROSZ</name>
<evidence type="ECO:0000256" key="1">
    <source>
        <dbReference type="SAM" id="MobiDB-lite"/>
    </source>
</evidence>
<evidence type="ECO:0000313" key="3">
    <source>
        <dbReference type="RefSeq" id="XP_070855141.1"/>
    </source>
</evidence>
<dbReference type="PANTHER" id="PTHR47331:SF5">
    <property type="entry name" value="RIBONUCLEASE H"/>
    <property type="match status" value="1"/>
</dbReference>
<gene>
    <name evidence="3" type="primary">LOC139354795</name>
</gene>
<organism evidence="2 3">
    <name type="scientific">Drosophila suzukii</name>
    <name type="common">Spotted-wing drosophila fruit fly</name>
    <dbReference type="NCBI Taxonomy" id="28584"/>
    <lineage>
        <taxon>Eukaryota</taxon>
        <taxon>Metazoa</taxon>
        <taxon>Ecdysozoa</taxon>
        <taxon>Arthropoda</taxon>
        <taxon>Hexapoda</taxon>
        <taxon>Insecta</taxon>
        <taxon>Pterygota</taxon>
        <taxon>Neoptera</taxon>
        <taxon>Endopterygota</taxon>
        <taxon>Diptera</taxon>
        <taxon>Brachycera</taxon>
        <taxon>Muscomorpha</taxon>
        <taxon>Ephydroidea</taxon>
        <taxon>Drosophilidae</taxon>
        <taxon>Drosophila</taxon>
        <taxon>Sophophora</taxon>
    </lineage>
</organism>
<dbReference type="Proteomes" id="UP001652628">
    <property type="component" value="Unplaced"/>
</dbReference>
<protein>
    <recommendedName>
        <fullName evidence="4">Peptidase A2 domain-containing protein</fullName>
    </recommendedName>
</protein>
<dbReference type="GeneID" id="139354795"/>
<dbReference type="RefSeq" id="XP_070855141.1">
    <property type="nucleotide sequence ID" value="XM_070999040.1"/>
</dbReference>
<evidence type="ECO:0008006" key="4">
    <source>
        <dbReference type="Google" id="ProtNLM"/>
    </source>
</evidence>
<feature type="compositionally biased region" description="Polar residues" evidence="1">
    <location>
        <begin position="269"/>
        <end position="279"/>
    </location>
</feature>
<keyword evidence="2" id="KW-1185">Reference proteome</keyword>
<feature type="region of interest" description="Disordered" evidence="1">
    <location>
        <begin position="299"/>
        <end position="320"/>
    </location>
</feature>
<evidence type="ECO:0000313" key="2">
    <source>
        <dbReference type="Proteomes" id="UP001652628"/>
    </source>
</evidence>
<dbReference type="PANTHER" id="PTHR47331">
    <property type="entry name" value="PHD-TYPE DOMAIN-CONTAINING PROTEIN"/>
    <property type="match status" value="1"/>
</dbReference>
<accession>A0ABM4TYU3</accession>
<reference evidence="3" key="1">
    <citation type="submission" date="2025-08" db="UniProtKB">
        <authorList>
            <consortium name="RefSeq"/>
        </authorList>
    </citation>
    <scope>IDENTIFICATION</scope>
</reference>
<dbReference type="InterPro" id="IPR005312">
    <property type="entry name" value="DUF1759"/>
</dbReference>
<feature type="region of interest" description="Disordered" evidence="1">
    <location>
        <begin position="261"/>
        <end position="287"/>
    </location>
</feature>
<dbReference type="Pfam" id="PF03564">
    <property type="entry name" value="DUF1759"/>
    <property type="match status" value="1"/>
</dbReference>